<sequence>MGNESPLLNNLSLNQITTDNWNLQEAVEGCLRAEVPWIAPWRHKVHELGLAESKRIIQSSGLKVSSLCRGGMFPASTAEQRQKNLDDNRLAVEEAAELGTDVLVLVCGSAPDKDIDTSRKWVEEGIEKLVPFAESHGVKLAIEPLHPMYAADRSVVVTLDQANTIAEKFNPKQVGVIVDVFHVWWDPDLYNQIKRAQNNILGFHVSDWIVPVPDMFKGRGMMGDGVIEIRRIRNAVEKAGYQGPIEVEIINQSIWDQPGDEVLSKMKKSYLEHV</sequence>
<dbReference type="RefSeq" id="WP_019376849.1">
    <property type="nucleotide sequence ID" value="NZ_FUHR01000008.1"/>
</dbReference>
<gene>
    <name evidence="2" type="ORF">IC602_14690</name>
</gene>
<evidence type="ECO:0000313" key="2">
    <source>
        <dbReference type="EMBL" id="MBD1223850.1"/>
    </source>
</evidence>
<keyword evidence="3" id="KW-1185">Reference proteome</keyword>
<comment type="caution">
    <text evidence="2">The sequence shown here is derived from an EMBL/GenBank/DDBJ whole genome shotgun (WGS) entry which is preliminary data.</text>
</comment>
<dbReference type="GO" id="GO:0016853">
    <property type="term" value="F:isomerase activity"/>
    <property type="evidence" value="ECO:0007669"/>
    <property type="project" value="UniProtKB-KW"/>
</dbReference>
<reference evidence="2 3" key="1">
    <citation type="submission" date="2020-09" db="EMBL/GenBank/DDBJ databases">
        <title>Draft Genome Sequences of Oil-Oxidizing Bacteria Halomonas titanicae, Marinobacter lutaoensis, and Virgibacillus halodenitrificans Isolated from Highly Saline Environments.</title>
        <authorList>
            <person name="Grouzdev D.S."/>
            <person name="Sokolova D.S."/>
            <person name="Semenova E.M."/>
            <person name="Borzenkov I.A."/>
            <person name="Bidzhieva S.K."/>
            <person name="Poltaraus A.B."/>
            <person name="Nazina T.N."/>
        </authorList>
    </citation>
    <scope>NUCLEOTIDE SEQUENCE [LARGE SCALE GENOMIC DNA]</scope>
    <source>
        <strain evidence="2 3">VKM B-3472D</strain>
    </source>
</reference>
<accession>A0ABR7VRF3</accession>
<keyword evidence="2" id="KW-0413">Isomerase</keyword>
<dbReference type="SUPFAM" id="SSF51658">
    <property type="entry name" value="Xylose isomerase-like"/>
    <property type="match status" value="1"/>
</dbReference>
<evidence type="ECO:0000259" key="1">
    <source>
        <dbReference type="Pfam" id="PF01261"/>
    </source>
</evidence>
<proteinExistence type="predicted"/>
<feature type="domain" description="Xylose isomerase-like TIM barrel" evidence="1">
    <location>
        <begin position="42"/>
        <end position="257"/>
    </location>
</feature>
<dbReference type="InterPro" id="IPR036237">
    <property type="entry name" value="Xyl_isomerase-like_sf"/>
</dbReference>
<evidence type="ECO:0000313" key="3">
    <source>
        <dbReference type="Proteomes" id="UP000621631"/>
    </source>
</evidence>
<protein>
    <submittedName>
        <fullName evidence="2">Sugar phosphate isomerase/epimerase</fullName>
    </submittedName>
</protein>
<dbReference type="Proteomes" id="UP000621631">
    <property type="component" value="Unassembled WGS sequence"/>
</dbReference>
<dbReference type="Pfam" id="PF01261">
    <property type="entry name" value="AP_endonuc_2"/>
    <property type="match status" value="1"/>
</dbReference>
<dbReference type="PANTHER" id="PTHR12110">
    <property type="entry name" value="HYDROXYPYRUVATE ISOMERASE"/>
    <property type="match status" value="1"/>
</dbReference>
<organism evidence="2 3">
    <name type="scientific">Virgibacillus halodenitrificans</name>
    <name type="common">Bacillus halodenitrificans</name>
    <dbReference type="NCBI Taxonomy" id="1482"/>
    <lineage>
        <taxon>Bacteria</taxon>
        <taxon>Bacillati</taxon>
        <taxon>Bacillota</taxon>
        <taxon>Bacilli</taxon>
        <taxon>Bacillales</taxon>
        <taxon>Bacillaceae</taxon>
        <taxon>Virgibacillus</taxon>
    </lineage>
</organism>
<dbReference type="PANTHER" id="PTHR12110:SF52">
    <property type="entry name" value="XYLOSE ISOMERASE"/>
    <property type="match status" value="1"/>
</dbReference>
<dbReference type="InterPro" id="IPR050312">
    <property type="entry name" value="IolE/XylAMocC-like"/>
</dbReference>
<dbReference type="EMBL" id="JACWEZ010000010">
    <property type="protein sequence ID" value="MBD1223850.1"/>
    <property type="molecule type" value="Genomic_DNA"/>
</dbReference>
<name>A0ABR7VRF3_VIRHA</name>
<dbReference type="InterPro" id="IPR013022">
    <property type="entry name" value="Xyl_isomerase-like_TIM-brl"/>
</dbReference>
<dbReference type="Gene3D" id="3.20.20.150">
    <property type="entry name" value="Divalent-metal-dependent TIM barrel enzymes"/>
    <property type="match status" value="1"/>
</dbReference>